<dbReference type="Gene3D" id="2.60.120.330">
    <property type="entry name" value="B-lactam Antibiotic, Isopenicillin N Synthase, Chain"/>
    <property type="match status" value="1"/>
</dbReference>
<dbReference type="InterPro" id="IPR027443">
    <property type="entry name" value="IPNS-like_sf"/>
</dbReference>
<dbReference type="SUPFAM" id="SSF51197">
    <property type="entry name" value="Clavaminate synthase-like"/>
    <property type="match status" value="1"/>
</dbReference>
<evidence type="ECO:0000313" key="1">
    <source>
        <dbReference type="EMBL" id="KAL3761841.1"/>
    </source>
</evidence>
<dbReference type="PANTHER" id="PTHR48420:SF1">
    <property type="entry name" value="NON-HAEM DIOXYGENASE N-TERMINAL DOMAIN-CONTAINING PROTEIN"/>
    <property type="match status" value="1"/>
</dbReference>
<name>A0ABD3MIP2_9STRA</name>
<dbReference type="PANTHER" id="PTHR48420">
    <property type="entry name" value="NON-HAEM DIOXYGENASE N-TERMINAL DOMAIN-CONTAINING PROTEIN"/>
    <property type="match status" value="1"/>
</dbReference>
<accession>A0ABD3MIP2</accession>
<keyword evidence="2" id="KW-1185">Reference proteome</keyword>
<dbReference type="AlphaFoldDB" id="A0ABD3MIP2"/>
<evidence type="ECO:0000313" key="2">
    <source>
        <dbReference type="Proteomes" id="UP001530293"/>
    </source>
</evidence>
<proteinExistence type="predicted"/>
<protein>
    <recommendedName>
        <fullName evidence="3">Non-haem dioxygenase N-terminal domain-containing protein</fullName>
    </recommendedName>
</protein>
<gene>
    <name evidence="1" type="ORF">ACHAWU_009006</name>
</gene>
<sequence length="440" mass="48700">MTNATTAVSSSPFDVDVVRIPYHDLVAAASTSSRCGDGDGGTTSQDTVAIHQLIEEAFSPSGLGIIAITDVPNLSRLRLELLPLAQKLATLSPEQLEEITVPDSEYQVGWSHGREKLEGDKFDYGKGSFYANPLTEDLTETMLERRQYQRSRNISCNNMVDNVDGDVDEVLEWDESLKVVKNDDELRSLANANPAFFAPNIWPSKHLPDLESAFKDAGRMVHEVGIMVAKCCDSYVSAHCPGYEPKLEKILRYSKCCKARLLHYFPMDDNISDDVDASTTDDTQFSNWCGWHNDHGSLTGLLPAMYLDGNGNVVKCPDGVAGLYIKARTGELVHAKIPENAIAFQVGETAQIHTGGWLQATPHAVRGCKGVRNISRETFAVFMEPEFHTPMNLPVGRTLEDTQCIEAEKYLPSNTRTLRSRWKLGMNFGEFSNATFAAFH</sequence>
<dbReference type="Proteomes" id="UP001530293">
    <property type="component" value="Unassembled WGS sequence"/>
</dbReference>
<organism evidence="1 2">
    <name type="scientific">Discostella pseudostelligera</name>
    <dbReference type="NCBI Taxonomy" id="259834"/>
    <lineage>
        <taxon>Eukaryota</taxon>
        <taxon>Sar</taxon>
        <taxon>Stramenopiles</taxon>
        <taxon>Ochrophyta</taxon>
        <taxon>Bacillariophyta</taxon>
        <taxon>Coscinodiscophyceae</taxon>
        <taxon>Thalassiosirophycidae</taxon>
        <taxon>Stephanodiscales</taxon>
        <taxon>Stephanodiscaceae</taxon>
        <taxon>Discostella</taxon>
    </lineage>
</organism>
<dbReference type="EMBL" id="JALLBG020000146">
    <property type="protein sequence ID" value="KAL3761841.1"/>
    <property type="molecule type" value="Genomic_DNA"/>
</dbReference>
<reference evidence="1 2" key="1">
    <citation type="submission" date="2024-10" db="EMBL/GenBank/DDBJ databases">
        <title>Updated reference genomes for cyclostephanoid diatoms.</title>
        <authorList>
            <person name="Roberts W.R."/>
            <person name="Alverson A.J."/>
        </authorList>
    </citation>
    <scope>NUCLEOTIDE SEQUENCE [LARGE SCALE GENOMIC DNA]</scope>
    <source>
        <strain evidence="1 2">AJA232-27</strain>
    </source>
</reference>
<evidence type="ECO:0008006" key="3">
    <source>
        <dbReference type="Google" id="ProtNLM"/>
    </source>
</evidence>
<comment type="caution">
    <text evidence="1">The sequence shown here is derived from an EMBL/GenBank/DDBJ whole genome shotgun (WGS) entry which is preliminary data.</text>
</comment>